<reference evidence="3" key="1">
    <citation type="submission" date="2024-05" db="EMBL/GenBank/DDBJ databases">
        <authorList>
            <person name="Ferriol-Gonzalez C."/>
            <person name="Concha-Eloko R."/>
            <person name="Bernabeu-Gimeno M."/>
            <person name="Fernandez-Cuenca F."/>
            <person name="Canada-Garcia J.E."/>
            <person name="Garcia-Cobos S."/>
            <person name="Sanjuan R."/>
            <person name="Domingo-Calap P."/>
        </authorList>
    </citation>
    <scope>NUCLEOTIDE SEQUENCE</scope>
</reference>
<organism evidence="3">
    <name type="scientific">Klebsiella phage vB_Kpn2-P2</name>
    <dbReference type="NCBI Taxonomy" id="3230849"/>
    <lineage>
        <taxon>Viruses</taxon>
    </lineage>
</organism>
<keyword evidence="1" id="KW-0175">Coiled coil</keyword>
<name>A0AAU8EHR1_9VIRU</name>
<evidence type="ECO:0000256" key="2">
    <source>
        <dbReference type="SAM" id="MobiDB-lite"/>
    </source>
</evidence>
<protein>
    <submittedName>
        <fullName evidence="3">Head scaffolding protein</fullName>
    </submittedName>
</protein>
<accession>A0AAU8EHR1</accession>
<feature type="coiled-coil region" evidence="1">
    <location>
        <begin position="137"/>
        <end position="164"/>
    </location>
</feature>
<dbReference type="EMBL" id="PP848851">
    <property type="protein sequence ID" value="XCG96933.1"/>
    <property type="molecule type" value="Genomic_DNA"/>
</dbReference>
<evidence type="ECO:0000256" key="1">
    <source>
        <dbReference type="SAM" id="Coils"/>
    </source>
</evidence>
<proteinExistence type="predicted"/>
<sequence>MENKMRKNLIAIALMSFPVVAMSALSRFGGIALSYDKEDEVPEAHKELYTERDGKWILTGVEGGGYDNVQRLQGSLDKERKDHKETKGKYAKLNGLDIDELLTRNSEYDELKIKAEGGTVDETKIEQMVGIRLKQKLAPLERERDELKTKVQTYETQVNELTGKERSRLIRDAIRGAASKLKVTDTALEDVEVFGERLFEVDDSGRVVAKDGVGITPGIDPAMWLGDQRDKKPHWFPGNVGGGSGGGRGQGNYGSNPWSHEGWNLTEQGKILKEDRSKAERMAAMHGVDLKKPVRPAKK</sequence>
<feature type="compositionally biased region" description="Gly residues" evidence="2">
    <location>
        <begin position="240"/>
        <end position="252"/>
    </location>
</feature>
<feature type="compositionally biased region" description="Basic and acidic residues" evidence="2">
    <location>
        <begin position="270"/>
        <end position="292"/>
    </location>
</feature>
<feature type="region of interest" description="Disordered" evidence="2">
    <location>
        <begin position="240"/>
        <end position="299"/>
    </location>
</feature>
<gene>
    <name evidence="3" type="ORF">vBKpn2P2_85</name>
</gene>
<evidence type="ECO:0000313" key="3">
    <source>
        <dbReference type="EMBL" id="XCG96933.1"/>
    </source>
</evidence>